<accession>A0AAN9TMW5</accession>
<comment type="caution">
    <text evidence="13">The sequence shown here is derived from an EMBL/GenBank/DDBJ whole genome shotgun (WGS) entry which is preliminary data.</text>
</comment>
<comment type="similarity">
    <text evidence="2 10">Belongs to the fatty acyl-CoA reductase family.</text>
</comment>
<dbReference type="Proteomes" id="UP001367676">
    <property type="component" value="Unassembled WGS sequence"/>
</dbReference>
<comment type="subcellular location">
    <subcellularLocation>
        <location evidence="1">Membrane</location>
        <topology evidence="1">Multi-pass membrane protein</topology>
    </subcellularLocation>
</comment>
<dbReference type="EC" id="1.2.1.84" evidence="10"/>
<dbReference type="Pfam" id="PF07993">
    <property type="entry name" value="NAD_binding_4"/>
    <property type="match status" value="1"/>
</dbReference>
<dbReference type="AlphaFoldDB" id="A0AAN9TMW5"/>
<dbReference type="PANTHER" id="PTHR11011:SF107">
    <property type="entry name" value="FATTY ACYL-COA REDUCTASE"/>
    <property type="match status" value="1"/>
</dbReference>
<evidence type="ECO:0000256" key="1">
    <source>
        <dbReference type="ARBA" id="ARBA00004141"/>
    </source>
</evidence>
<comment type="catalytic activity">
    <reaction evidence="9 10">
        <text>a long-chain fatty acyl-CoA + 2 NADPH + 2 H(+) = a long-chain primary fatty alcohol + 2 NADP(+) + CoA</text>
        <dbReference type="Rhea" id="RHEA:52716"/>
        <dbReference type="ChEBI" id="CHEBI:15378"/>
        <dbReference type="ChEBI" id="CHEBI:57287"/>
        <dbReference type="ChEBI" id="CHEBI:57783"/>
        <dbReference type="ChEBI" id="CHEBI:58349"/>
        <dbReference type="ChEBI" id="CHEBI:77396"/>
        <dbReference type="ChEBI" id="CHEBI:83139"/>
        <dbReference type="EC" id="1.2.1.84"/>
    </reaction>
</comment>
<dbReference type="InterPro" id="IPR036291">
    <property type="entry name" value="NAD(P)-bd_dom_sf"/>
</dbReference>
<evidence type="ECO:0000256" key="10">
    <source>
        <dbReference type="RuleBase" id="RU363097"/>
    </source>
</evidence>
<evidence type="ECO:0000256" key="6">
    <source>
        <dbReference type="ARBA" id="ARBA00022989"/>
    </source>
</evidence>
<dbReference type="CDD" id="cd09071">
    <property type="entry name" value="FAR_C"/>
    <property type="match status" value="1"/>
</dbReference>
<keyword evidence="8" id="KW-0472">Membrane</keyword>
<evidence type="ECO:0000256" key="8">
    <source>
        <dbReference type="ARBA" id="ARBA00023136"/>
    </source>
</evidence>
<dbReference type="GO" id="GO:0016020">
    <property type="term" value="C:membrane"/>
    <property type="evidence" value="ECO:0007669"/>
    <property type="project" value="UniProtKB-SubCell"/>
</dbReference>
<dbReference type="Pfam" id="PF03015">
    <property type="entry name" value="Sterile"/>
    <property type="match status" value="1"/>
</dbReference>
<dbReference type="CDD" id="cd05236">
    <property type="entry name" value="FAR-N_SDR_e"/>
    <property type="match status" value="1"/>
</dbReference>
<feature type="domain" description="Thioester reductase (TE)" evidence="12">
    <location>
        <begin position="57"/>
        <end position="328"/>
    </location>
</feature>
<evidence type="ECO:0000313" key="13">
    <source>
        <dbReference type="EMBL" id="KAK7600881.1"/>
    </source>
</evidence>
<dbReference type="InterPro" id="IPR013120">
    <property type="entry name" value="FAR_NAD-bd"/>
</dbReference>
<dbReference type="Gene3D" id="3.40.50.720">
    <property type="entry name" value="NAD(P)-binding Rossmann-like Domain"/>
    <property type="match status" value="1"/>
</dbReference>
<dbReference type="GO" id="GO:0035336">
    <property type="term" value="P:long-chain fatty-acyl-CoA metabolic process"/>
    <property type="evidence" value="ECO:0007669"/>
    <property type="project" value="TreeGrafter"/>
</dbReference>
<dbReference type="FunFam" id="3.40.50.720:FF:000143">
    <property type="entry name" value="Fatty acyl-CoA reductase"/>
    <property type="match status" value="1"/>
</dbReference>
<keyword evidence="5 10" id="KW-0521">NADP</keyword>
<evidence type="ECO:0000259" key="11">
    <source>
        <dbReference type="Pfam" id="PF03015"/>
    </source>
</evidence>
<keyword evidence="6" id="KW-1133">Transmembrane helix</keyword>
<proteinExistence type="inferred from homology"/>
<dbReference type="EMBL" id="JBBCAQ010000010">
    <property type="protein sequence ID" value="KAK7600881.1"/>
    <property type="molecule type" value="Genomic_DNA"/>
</dbReference>
<gene>
    <name evidence="13" type="ORF">V9T40_008322</name>
</gene>
<keyword evidence="14" id="KW-1185">Reference proteome</keyword>
<keyword evidence="3 10" id="KW-0444">Lipid biosynthesis</keyword>
<organism evidence="13 14">
    <name type="scientific">Parthenolecanium corni</name>
    <dbReference type="NCBI Taxonomy" id="536013"/>
    <lineage>
        <taxon>Eukaryota</taxon>
        <taxon>Metazoa</taxon>
        <taxon>Ecdysozoa</taxon>
        <taxon>Arthropoda</taxon>
        <taxon>Hexapoda</taxon>
        <taxon>Insecta</taxon>
        <taxon>Pterygota</taxon>
        <taxon>Neoptera</taxon>
        <taxon>Paraneoptera</taxon>
        <taxon>Hemiptera</taxon>
        <taxon>Sternorrhyncha</taxon>
        <taxon>Coccoidea</taxon>
        <taxon>Coccidae</taxon>
        <taxon>Parthenolecanium</taxon>
    </lineage>
</organism>
<evidence type="ECO:0000256" key="9">
    <source>
        <dbReference type="ARBA" id="ARBA00052530"/>
    </source>
</evidence>
<keyword evidence="4" id="KW-0812">Transmembrane</keyword>
<evidence type="ECO:0000313" key="14">
    <source>
        <dbReference type="Proteomes" id="UP001367676"/>
    </source>
</evidence>
<dbReference type="PANTHER" id="PTHR11011">
    <property type="entry name" value="MALE STERILITY PROTEIN 2-RELATED"/>
    <property type="match status" value="1"/>
</dbReference>
<evidence type="ECO:0000259" key="12">
    <source>
        <dbReference type="Pfam" id="PF07993"/>
    </source>
</evidence>
<evidence type="ECO:0000256" key="3">
    <source>
        <dbReference type="ARBA" id="ARBA00022516"/>
    </source>
</evidence>
<keyword evidence="7 10" id="KW-0443">Lipid metabolism</keyword>
<feature type="domain" description="Fatty acyl-CoA reductase C-terminal" evidence="11">
    <location>
        <begin position="400"/>
        <end position="493"/>
    </location>
</feature>
<dbReference type="InterPro" id="IPR026055">
    <property type="entry name" value="FAR"/>
</dbReference>
<dbReference type="GO" id="GO:0005777">
    <property type="term" value="C:peroxisome"/>
    <property type="evidence" value="ECO:0007669"/>
    <property type="project" value="TreeGrafter"/>
</dbReference>
<evidence type="ECO:0000256" key="7">
    <source>
        <dbReference type="ARBA" id="ARBA00023098"/>
    </source>
</evidence>
<dbReference type="SUPFAM" id="SSF51735">
    <property type="entry name" value="NAD(P)-binding Rossmann-fold domains"/>
    <property type="match status" value="1"/>
</dbReference>
<reference evidence="13 14" key="1">
    <citation type="submission" date="2024-03" db="EMBL/GenBank/DDBJ databases">
        <title>Adaptation during the transition from Ophiocordyceps entomopathogen to insect associate is accompanied by gene loss and intensified selection.</title>
        <authorList>
            <person name="Ward C.M."/>
            <person name="Onetto C.A."/>
            <person name="Borneman A.R."/>
        </authorList>
    </citation>
    <scope>NUCLEOTIDE SEQUENCE [LARGE SCALE GENOMIC DNA]</scope>
    <source>
        <strain evidence="13">AWRI1</strain>
        <tissue evidence="13">Single Adult Female</tissue>
    </source>
</reference>
<evidence type="ECO:0000256" key="5">
    <source>
        <dbReference type="ARBA" id="ARBA00022857"/>
    </source>
</evidence>
<keyword evidence="10" id="KW-0560">Oxidoreductase</keyword>
<sequence>MNLHKSKPCEICTNHAIYKNGAISKNYSPIVTDNNNLILPDDESAIREFYKDGKILITGSTGFIGKALAEKLLRTCKDLSKIYCLIRPKRGQSVEERCKDLLKSSVFDRIRAEEDGEKLLSKITGIPGDITEPNLGVSEDHQKTLLEDVTVVFHSAATVKFNESLETAARLNTVGTHRVVLFCRQMPRLKALIHVSTAYSNADKEEIGETVYPIPGNITCDMYPNDVLPSELLKKIGEKMEKNHPNTYTTTKAMAEWVVAEYADNIPAAIVRPSIVTAAWKEPFEGWVDNISGITGIMMGIGQGIIRSIICDQRLVVDIIPVDIVVNTLVVSAWHVSVCRSNAIQVYNCTSGTLNPLSWEELGAITQRHSLDLPSKHVRWYPGFTFRTNRFMHLISEMLFHFFPAFLTDTALKLTGSKPMMLRIIKRFKIMAQTGEFFALHQWNFASENLSGLQEAMEHPYDCEVFNVDITGLDWDSYIKQYILGIRKYILKDSIDTIPVAQKKLQRLYWSHKAFQVMTVAIIFKLIRT</sequence>
<comment type="function">
    <text evidence="10">Catalyzes the reduction of fatty acyl-CoA to fatty alcohols.</text>
</comment>
<evidence type="ECO:0000256" key="2">
    <source>
        <dbReference type="ARBA" id="ARBA00005928"/>
    </source>
</evidence>
<protein>
    <recommendedName>
        <fullName evidence="10">Fatty acyl-CoA reductase</fullName>
        <ecNumber evidence="10">1.2.1.84</ecNumber>
    </recommendedName>
</protein>
<dbReference type="GO" id="GO:0080019">
    <property type="term" value="F:alcohol-forming very long-chain fatty acyl-CoA reductase activity"/>
    <property type="evidence" value="ECO:0007669"/>
    <property type="project" value="InterPro"/>
</dbReference>
<dbReference type="GO" id="GO:0102965">
    <property type="term" value="F:alcohol-forming long-chain fatty acyl-CoA reductase activity"/>
    <property type="evidence" value="ECO:0007669"/>
    <property type="project" value="UniProtKB-EC"/>
</dbReference>
<evidence type="ECO:0000256" key="4">
    <source>
        <dbReference type="ARBA" id="ARBA00022692"/>
    </source>
</evidence>
<dbReference type="InterPro" id="IPR033640">
    <property type="entry name" value="FAR_C"/>
</dbReference>
<name>A0AAN9TMW5_9HEMI</name>